<comment type="caution">
    <text evidence="2">The sequence shown here is derived from an EMBL/GenBank/DDBJ whole genome shotgun (WGS) entry which is preliminary data.</text>
</comment>
<evidence type="ECO:0000256" key="1">
    <source>
        <dbReference type="SAM" id="MobiDB-lite"/>
    </source>
</evidence>
<feature type="compositionally biased region" description="Basic and acidic residues" evidence="1">
    <location>
        <begin position="38"/>
        <end position="60"/>
    </location>
</feature>
<reference evidence="2 3" key="1">
    <citation type="journal article" date="2018" name="Front. Plant Sci.">
        <title>Red Clover (Trifolium pratense) and Zigzag Clover (T. medium) - A Picture of Genomic Similarities and Differences.</title>
        <authorList>
            <person name="Dluhosova J."/>
            <person name="Istvanek J."/>
            <person name="Nedelnik J."/>
            <person name="Repkova J."/>
        </authorList>
    </citation>
    <scope>NUCLEOTIDE SEQUENCE [LARGE SCALE GENOMIC DNA]</scope>
    <source>
        <strain evidence="3">cv. 10/8</strain>
        <tissue evidence="2">Leaf</tissue>
    </source>
</reference>
<proteinExistence type="predicted"/>
<protein>
    <submittedName>
        <fullName evidence="2">Uncharacterized protein</fullName>
    </submittedName>
</protein>
<dbReference type="Proteomes" id="UP000265520">
    <property type="component" value="Unassembled WGS sequence"/>
</dbReference>
<feature type="region of interest" description="Disordered" evidence="1">
    <location>
        <begin position="1"/>
        <end position="60"/>
    </location>
</feature>
<sequence>GKLNNGYDYLSGIEESGVHKHHNKQEQQQEQEQDPLDDDKVREQGKESGDFGDNKSNHIR</sequence>
<name>A0A392PBZ6_9FABA</name>
<dbReference type="EMBL" id="LXQA010073313">
    <property type="protein sequence ID" value="MCI09623.1"/>
    <property type="molecule type" value="Genomic_DNA"/>
</dbReference>
<accession>A0A392PBZ6</accession>
<evidence type="ECO:0000313" key="2">
    <source>
        <dbReference type="EMBL" id="MCI09623.1"/>
    </source>
</evidence>
<feature type="non-terminal residue" evidence="2">
    <location>
        <position position="1"/>
    </location>
</feature>
<keyword evidence="3" id="KW-1185">Reference proteome</keyword>
<evidence type="ECO:0000313" key="3">
    <source>
        <dbReference type="Proteomes" id="UP000265520"/>
    </source>
</evidence>
<dbReference type="AlphaFoldDB" id="A0A392PBZ6"/>
<organism evidence="2 3">
    <name type="scientific">Trifolium medium</name>
    <dbReference type="NCBI Taxonomy" id="97028"/>
    <lineage>
        <taxon>Eukaryota</taxon>
        <taxon>Viridiplantae</taxon>
        <taxon>Streptophyta</taxon>
        <taxon>Embryophyta</taxon>
        <taxon>Tracheophyta</taxon>
        <taxon>Spermatophyta</taxon>
        <taxon>Magnoliopsida</taxon>
        <taxon>eudicotyledons</taxon>
        <taxon>Gunneridae</taxon>
        <taxon>Pentapetalae</taxon>
        <taxon>rosids</taxon>
        <taxon>fabids</taxon>
        <taxon>Fabales</taxon>
        <taxon>Fabaceae</taxon>
        <taxon>Papilionoideae</taxon>
        <taxon>50 kb inversion clade</taxon>
        <taxon>NPAAA clade</taxon>
        <taxon>Hologalegina</taxon>
        <taxon>IRL clade</taxon>
        <taxon>Trifolieae</taxon>
        <taxon>Trifolium</taxon>
    </lineage>
</organism>